<reference evidence="2 3" key="1">
    <citation type="submission" date="2016-10" db="EMBL/GenBank/DDBJ databases">
        <title>Complete Genome Sequence of Peptococcaceae strain DCMF.</title>
        <authorList>
            <person name="Edwards R.J."/>
            <person name="Holland S.I."/>
            <person name="Deshpande N.P."/>
            <person name="Wong Y.K."/>
            <person name="Ertan H."/>
            <person name="Manefield M."/>
            <person name="Russell T.L."/>
            <person name="Lee M.J."/>
        </authorList>
    </citation>
    <scope>NUCLEOTIDE SEQUENCE [LARGE SCALE GENOMIC DNA]</scope>
    <source>
        <strain evidence="2 3">DCMF</strain>
    </source>
</reference>
<accession>A0A3G1L249</accession>
<feature type="transmembrane region" description="Helical" evidence="1">
    <location>
        <begin position="38"/>
        <end position="63"/>
    </location>
</feature>
<keyword evidence="3" id="KW-1185">Reference proteome</keyword>
<evidence type="ECO:0008006" key="4">
    <source>
        <dbReference type="Google" id="ProtNLM"/>
    </source>
</evidence>
<dbReference type="Pfam" id="PF07441">
    <property type="entry name" value="BofA"/>
    <property type="match status" value="1"/>
</dbReference>
<evidence type="ECO:0000313" key="3">
    <source>
        <dbReference type="Proteomes" id="UP000323521"/>
    </source>
</evidence>
<evidence type="ECO:0000256" key="1">
    <source>
        <dbReference type="SAM" id="Phobius"/>
    </source>
</evidence>
<feature type="transmembrane region" description="Helical" evidence="1">
    <location>
        <begin position="12"/>
        <end position="32"/>
    </location>
</feature>
<protein>
    <recommendedName>
        <fullName evidence="4">Pro-sigmaK processing inhibitor BofA</fullName>
    </recommendedName>
</protein>
<dbReference type="KEGG" id="fwa:DCMF_18235"/>
<dbReference type="NCBIfam" id="TIGR02862">
    <property type="entry name" value="spore_BofA"/>
    <property type="match status" value="1"/>
</dbReference>
<dbReference type="AlphaFoldDB" id="A0A3G1L249"/>
<evidence type="ECO:0000313" key="2">
    <source>
        <dbReference type="EMBL" id="ATW28724.1"/>
    </source>
</evidence>
<keyword evidence="1" id="KW-1133">Transmembrane helix</keyword>
<proteinExistence type="predicted"/>
<dbReference type="InterPro" id="IPR010001">
    <property type="entry name" value="BofA"/>
</dbReference>
<gene>
    <name evidence="2" type="ORF">DCMF_18235</name>
</gene>
<sequence>MIRFLFKPVKLIVKLLINGATGFILLWLINTFGGTMGIFLPINLVTILVAGILGIPGIFLLFFMKLILAG</sequence>
<dbReference type="Proteomes" id="UP000323521">
    <property type="component" value="Chromosome"/>
</dbReference>
<keyword evidence="1" id="KW-0812">Transmembrane</keyword>
<dbReference type="EMBL" id="CP017634">
    <property type="protein sequence ID" value="ATW28724.1"/>
    <property type="molecule type" value="Genomic_DNA"/>
</dbReference>
<organism evidence="2 3">
    <name type="scientific">Formimonas warabiya</name>
    <dbReference type="NCBI Taxonomy" id="1761012"/>
    <lineage>
        <taxon>Bacteria</taxon>
        <taxon>Bacillati</taxon>
        <taxon>Bacillota</taxon>
        <taxon>Clostridia</taxon>
        <taxon>Eubacteriales</taxon>
        <taxon>Peptococcaceae</taxon>
        <taxon>Candidatus Formimonas</taxon>
    </lineage>
</organism>
<keyword evidence="1" id="KW-0472">Membrane</keyword>
<name>A0A3G1L249_FORW1</name>